<dbReference type="EMBL" id="FN649727">
    <property type="protein sequence ID" value="CBJ25741.1"/>
    <property type="molecule type" value="Genomic_DNA"/>
</dbReference>
<dbReference type="EMBL" id="FN649035">
    <property type="protein sequence ID" value="CBJ25741.1"/>
    <property type="molecule type" value="Genomic_DNA"/>
</dbReference>
<feature type="compositionally biased region" description="Low complexity" evidence="1">
    <location>
        <begin position="149"/>
        <end position="161"/>
    </location>
</feature>
<gene>
    <name evidence="2" type="ORF">Esi_0008_0207</name>
</gene>
<evidence type="ECO:0000313" key="2">
    <source>
        <dbReference type="EMBL" id="CBJ25741.1"/>
    </source>
</evidence>
<evidence type="ECO:0000256" key="1">
    <source>
        <dbReference type="SAM" id="MobiDB-lite"/>
    </source>
</evidence>
<accession>D7G748</accession>
<protein>
    <submittedName>
        <fullName evidence="2">Uncharacterized protein</fullName>
    </submittedName>
</protein>
<feature type="compositionally biased region" description="Pro residues" evidence="1">
    <location>
        <begin position="162"/>
        <end position="179"/>
    </location>
</feature>
<feature type="compositionally biased region" description="Low complexity" evidence="1">
    <location>
        <begin position="180"/>
        <end position="231"/>
    </location>
</feature>
<evidence type="ECO:0000313" key="3">
    <source>
        <dbReference type="Proteomes" id="UP000002630"/>
    </source>
</evidence>
<proteinExistence type="predicted"/>
<feature type="region of interest" description="Disordered" evidence="1">
    <location>
        <begin position="142"/>
        <end position="260"/>
    </location>
</feature>
<feature type="compositionally biased region" description="Low complexity" evidence="1">
    <location>
        <begin position="243"/>
        <end position="260"/>
    </location>
</feature>
<dbReference type="InParanoid" id="D7G748"/>
<dbReference type="AlphaFoldDB" id="D7G748"/>
<organism evidence="2 3">
    <name type="scientific">Ectocarpus siliculosus</name>
    <name type="common">Brown alga</name>
    <name type="synonym">Conferva siliculosa</name>
    <dbReference type="NCBI Taxonomy" id="2880"/>
    <lineage>
        <taxon>Eukaryota</taxon>
        <taxon>Sar</taxon>
        <taxon>Stramenopiles</taxon>
        <taxon>Ochrophyta</taxon>
        <taxon>PX clade</taxon>
        <taxon>Phaeophyceae</taxon>
        <taxon>Ectocarpales</taxon>
        <taxon>Ectocarpaceae</taxon>
        <taxon>Ectocarpus</taxon>
    </lineage>
</organism>
<keyword evidence="3" id="KW-1185">Reference proteome</keyword>
<dbReference type="STRING" id="2880.D7G748"/>
<reference evidence="2 3" key="1">
    <citation type="journal article" date="2010" name="Nature">
        <title>The Ectocarpus genome and the independent evolution of multicellularity in brown algae.</title>
        <authorList>
            <person name="Cock J.M."/>
            <person name="Sterck L."/>
            <person name="Rouze P."/>
            <person name="Scornet D."/>
            <person name="Allen A.E."/>
            <person name="Amoutzias G."/>
            <person name="Anthouard V."/>
            <person name="Artiguenave F."/>
            <person name="Aury J.M."/>
            <person name="Badger J.H."/>
            <person name="Beszteri B."/>
            <person name="Billiau K."/>
            <person name="Bonnet E."/>
            <person name="Bothwell J.H."/>
            <person name="Bowler C."/>
            <person name="Boyen C."/>
            <person name="Brownlee C."/>
            <person name="Carrano C.J."/>
            <person name="Charrier B."/>
            <person name="Cho G.Y."/>
            <person name="Coelho S.M."/>
            <person name="Collen J."/>
            <person name="Corre E."/>
            <person name="Da Silva C."/>
            <person name="Delage L."/>
            <person name="Delaroque N."/>
            <person name="Dittami S.M."/>
            <person name="Doulbeau S."/>
            <person name="Elias M."/>
            <person name="Farnham G."/>
            <person name="Gachon C.M."/>
            <person name="Gschloessl B."/>
            <person name="Heesch S."/>
            <person name="Jabbari K."/>
            <person name="Jubin C."/>
            <person name="Kawai H."/>
            <person name="Kimura K."/>
            <person name="Kloareg B."/>
            <person name="Kupper F.C."/>
            <person name="Lang D."/>
            <person name="Le Bail A."/>
            <person name="Leblanc C."/>
            <person name="Lerouge P."/>
            <person name="Lohr M."/>
            <person name="Lopez P.J."/>
            <person name="Martens C."/>
            <person name="Maumus F."/>
            <person name="Michel G."/>
            <person name="Miranda-Saavedra D."/>
            <person name="Morales J."/>
            <person name="Moreau H."/>
            <person name="Motomura T."/>
            <person name="Nagasato C."/>
            <person name="Napoli C.A."/>
            <person name="Nelson D.R."/>
            <person name="Nyvall-Collen P."/>
            <person name="Peters A.F."/>
            <person name="Pommier C."/>
            <person name="Potin P."/>
            <person name="Poulain J."/>
            <person name="Quesneville H."/>
            <person name="Read B."/>
            <person name="Rensing S.A."/>
            <person name="Ritter A."/>
            <person name="Rousvoal S."/>
            <person name="Samanta M."/>
            <person name="Samson G."/>
            <person name="Schroeder D.C."/>
            <person name="Segurens B."/>
            <person name="Strittmatter M."/>
            <person name="Tonon T."/>
            <person name="Tregear J.W."/>
            <person name="Valentin K."/>
            <person name="von Dassow P."/>
            <person name="Yamagishi T."/>
            <person name="Van de Peer Y."/>
            <person name="Wincker P."/>
        </authorList>
    </citation>
    <scope>NUCLEOTIDE SEQUENCE [LARGE SCALE GENOMIC DNA]</scope>
    <source>
        <strain evidence="3">Ec32 / CCAP1310/4</strain>
    </source>
</reference>
<sequence length="260" mass="26730">MNHGTCPEGMECACCFDDIEGGTDGNYVEYRTGEGKEWRPSFFCKMCIGVLIKSQWSIYEDTLAKATCKAQQKRMLGEGPPTHVHDKTALKCEEGESVHSLWFVGDEGGEPKIQSALLEGAPQGEARQIWWDEKLAFQFDEDDDEDEAGGNTTAATTVAASTPPPVPGAPSPAPVPPAPATDSPAAASATSNTAQAGDGAETAAASPQAARAATATTPVAAGAEVTEADAAPSKMDVEGEKGVSPPAAPVTASAPAIPLG</sequence>
<dbReference type="Proteomes" id="UP000002630">
    <property type="component" value="Linkage Group LG02"/>
</dbReference>
<dbReference type="OrthoDB" id="341976at2759"/>
<name>D7G748_ECTSI</name>